<proteinExistence type="predicted"/>
<name>A0AAX4JIH9_9TREE</name>
<reference evidence="1 2" key="1">
    <citation type="submission" date="2024-01" db="EMBL/GenBank/DDBJ databases">
        <title>Comparative genomics of Cryptococcus and Kwoniella reveals pathogenesis evolution and contrasting modes of karyotype evolution via chromosome fusion or intercentromeric recombination.</title>
        <authorList>
            <person name="Coelho M.A."/>
            <person name="David-Palma M."/>
            <person name="Shea T."/>
            <person name="Bowers K."/>
            <person name="McGinley-Smith S."/>
            <person name="Mohammad A.W."/>
            <person name="Gnirke A."/>
            <person name="Yurkov A.M."/>
            <person name="Nowrousian M."/>
            <person name="Sun S."/>
            <person name="Cuomo C.A."/>
            <person name="Heitman J."/>
        </authorList>
    </citation>
    <scope>NUCLEOTIDE SEQUENCE [LARGE SCALE GENOMIC DNA]</scope>
    <source>
        <strain evidence="1 2">CBS 6074</strain>
    </source>
</reference>
<evidence type="ECO:0000313" key="2">
    <source>
        <dbReference type="Proteomes" id="UP001355207"/>
    </source>
</evidence>
<gene>
    <name evidence="1" type="ORF">L201_000129</name>
</gene>
<dbReference type="GeneID" id="91090801"/>
<dbReference type="EMBL" id="CP144098">
    <property type="protein sequence ID" value="WWC85267.1"/>
    <property type="molecule type" value="Genomic_DNA"/>
</dbReference>
<accession>A0AAX4JIH9</accession>
<organism evidence="1 2">
    <name type="scientific">Kwoniella dendrophila CBS 6074</name>
    <dbReference type="NCBI Taxonomy" id="1295534"/>
    <lineage>
        <taxon>Eukaryota</taxon>
        <taxon>Fungi</taxon>
        <taxon>Dikarya</taxon>
        <taxon>Basidiomycota</taxon>
        <taxon>Agaricomycotina</taxon>
        <taxon>Tremellomycetes</taxon>
        <taxon>Tremellales</taxon>
        <taxon>Cryptococcaceae</taxon>
        <taxon>Kwoniella</taxon>
    </lineage>
</organism>
<dbReference type="AlphaFoldDB" id="A0AAX4JIH9"/>
<dbReference type="RefSeq" id="XP_066072030.1">
    <property type="nucleotide sequence ID" value="XM_066215933.1"/>
</dbReference>
<sequence>MPTSANSSSVTVHEEDLVFDKNTTDVHERNSVRAARRTMVDRFKSYDCNSSIDKFRSGSMTPRNLETYGSMQAAKQAFTNAGDEEARYTFVISIESIGFEEPGYGFRAPSTSDPNKQSSYIWWKDVGLTTEFKES</sequence>
<protein>
    <submittedName>
        <fullName evidence="1">Uncharacterized protein</fullName>
    </submittedName>
</protein>
<evidence type="ECO:0000313" key="1">
    <source>
        <dbReference type="EMBL" id="WWC85267.1"/>
    </source>
</evidence>
<keyword evidence="2" id="KW-1185">Reference proteome</keyword>
<dbReference type="Proteomes" id="UP001355207">
    <property type="component" value="Chromosome 1"/>
</dbReference>